<dbReference type="InterPro" id="IPR036890">
    <property type="entry name" value="HATPase_C_sf"/>
</dbReference>
<dbReference type="GO" id="GO:0004673">
    <property type="term" value="F:protein histidine kinase activity"/>
    <property type="evidence" value="ECO:0007669"/>
    <property type="project" value="UniProtKB-EC"/>
</dbReference>
<keyword evidence="6" id="KW-0418">Kinase</keyword>
<keyword evidence="8" id="KW-0812">Transmembrane</keyword>
<dbReference type="EMBL" id="CP041637">
    <property type="protein sequence ID" value="QDO93194.1"/>
    <property type="molecule type" value="Genomic_DNA"/>
</dbReference>
<dbReference type="InterPro" id="IPR005467">
    <property type="entry name" value="His_kinase_dom"/>
</dbReference>
<dbReference type="Pfam" id="PF02518">
    <property type="entry name" value="HATPase_c"/>
    <property type="match status" value="1"/>
</dbReference>
<dbReference type="Proteomes" id="UP000319209">
    <property type="component" value="Chromosome"/>
</dbReference>
<sequence length="552" mass="62123">MNLKTLIVIIINSLVFVVILMLSVTFYNEFSKVLNDRILLQLNSVKTLKQIQVENLITSEWQAFLKGNTSASRLDTIPITIPNAILETEGIHDLTLFNESGHTSIGFITTVNKQPQVKIIPYYKIKNILLERAGMGHTGESYLVGSDSSMRTQSRFFPKQIPSTIKTQTIGVQDALAGSSGKGVFKDYRGVEVYSVYSPVNISNLKLVILSEIDTSEVKAPLRQLKLKLFGLTILIQALAIILSLFLTRIITNPITNMRKSLKIMAAGDYKRTEHFVKNSTEIKDMFEALDSLKKSLLGAVNFSNELGKMNLNSEYIPKSSNDVLGKSLIKMRDKLIEFRTKELKHSITTKRQLVDGLENERRRLSRELHDGIGPLLTALKFYIENHIDDKNQKSEMIRILDATISEIRLMSNALMPSTIDDFGVGVALTNFVNQIEKTSGISIEFEDLTSDKTSKITKNQAINIFRIGQELVNNALKHSHAKNIRISLSEFDEFISLFYFDDGIGFNVNKVKLGSGIINIKERVEICNGEITIQSNSENTTIEIEFPIDYE</sequence>
<feature type="domain" description="HAMP" evidence="10">
    <location>
        <begin position="249"/>
        <end position="302"/>
    </location>
</feature>
<dbReference type="GO" id="GO:0000160">
    <property type="term" value="P:phosphorelay signal transduction system"/>
    <property type="evidence" value="ECO:0007669"/>
    <property type="project" value="UniProtKB-KW"/>
</dbReference>
<dbReference type="PROSITE" id="PS50109">
    <property type="entry name" value="HIS_KIN"/>
    <property type="match status" value="1"/>
</dbReference>
<evidence type="ECO:0000259" key="10">
    <source>
        <dbReference type="PROSITE" id="PS50885"/>
    </source>
</evidence>
<evidence type="ECO:0000313" key="11">
    <source>
        <dbReference type="EMBL" id="QDO93194.1"/>
    </source>
</evidence>
<dbReference type="PROSITE" id="PS50885">
    <property type="entry name" value="HAMP"/>
    <property type="match status" value="1"/>
</dbReference>
<accession>A0A516GNU8</accession>
<organism evidence="11 12">
    <name type="scientific">Formosa sediminum</name>
    <dbReference type="NCBI Taxonomy" id="2594004"/>
    <lineage>
        <taxon>Bacteria</taxon>
        <taxon>Pseudomonadati</taxon>
        <taxon>Bacteroidota</taxon>
        <taxon>Flavobacteriia</taxon>
        <taxon>Flavobacteriales</taxon>
        <taxon>Flavobacteriaceae</taxon>
        <taxon>Formosa</taxon>
    </lineage>
</organism>
<keyword evidence="8" id="KW-0472">Membrane</keyword>
<dbReference type="InterPro" id="IPR003660">
    <property type="entry name" value="HAMP_dom"/>
</dbReference>
<evidence type="ECO:0000256" key="3">
    <source>
        <dbReference type="ARBA" id="ARBA00012438"/>
    </source>
</evidence>
<dbReference type="InterPro" id="IPR003594">
    <property type="entry name" value="HATPase_dom"/>
</dbReference>
<dbReference type="OrthoDB" id="9778366at2"/>
<dbReference type="PANTHER" id="PTHR24421">
    <property type="entry name" value="NITRATE/NITRITE SENSOR PROTEIN NARX-RELATED"/>
    <property type="match status" value="1"/>
</dbReference>
<evidence type="ECO:0000256" key="5">
    <source>
        <dbReference type="ARBA" id="ARBA00022679"/>
    </source>
</evidence>
<dbReference type="Gene3D" id="1.20.5.1930">
    <property type="match status" value="1"/>
</dbReference>
<evidence type="ECO:0000313" key="12">
    <source>
        <dbReference type="Proteomes" id="UP000319209"/>
    </source>
</evidence>
<gene>
    <name evidence="11" type="ORF">FNB79_04115</name>
</gene>
<feature type="transmembrane region" description="Helical" evidence="8">
    <location>
        <begin position="6"/>
        <end position="27"/>
    </location>
</feature>
<keyword evidence="12" id="KW-1185">Reference proteome</keyword>
<evidence type="ECO:0000256" key="8">
    <source>
        <dbReference type="SAM" id="Phobius"/>
    </source>
</evidence>
<keyword evidence="8" id="KW-1133">Transmembrane helix</keyword>
<dbReference type="SUPFAM" id="SSF158472">
    <property type="entry name" value="HAMP domain-like"/>
    <property type="match status" value="1"/>
</dbReference>
<reference evidence="11 12" key="1">
    <citation type="submission" date="2019-07" db="EMBL/GenBank/DDBJ databases">
        <title>Genome sequencing for Formosa sp. PS13.</title>
        <authorList>
            <person name="Park S.-J."/>
        </authorList>
    </citation>
    <scope>NUCLEOTIDE SEQUENCE [LARGE SCALE GENOMIC DNA]</scope>
    <source>
        <strain evidence="11 12">PS13</strain>
    </source>
</reference>
<dbReference type="GO" id="GO:0016020">
    <property type="term" value="C:membrane"/>
    <property type="evidence" value="ECO:0007669"/>
    <property type="project" value="UniProtKB-SubCell"/>
</dbReference>
<dbReference type="EC" id="2.7.13.3" evidence="3"/>
<dbReference type="SMART" id="SM00387">
    <property type="entry name" value="HATPase_c"/>
    <property type="match status" value="1"/>
</dbReference>
<dbReference type="CDD" id="cd18774">
    <property type="entry name" value="PDC2_HK_sensor"/>
    <property type="match status" value="1"/>
</dbReference>
<evidence type="ECO:0000256" key="7">
    <source>
        <dbReference type="ARBA" id="ARBA00023012"/>
    </source>
</evidence>
<dbReference type="KEGG" id="fop:FNB79_04115"/>
<evidence type="ECO:0000256" key="6">
    <source>
        <dbReference type="ARBA" id="ARBA00022777"/>
    </source>
</evidence>
<dbReference type="RefSeq" id="WP_143380099.1">
    <property type="nucleotide sequence ID" value="NZ_CP041637.1"/>
</dbReference>
<evidence type="ECO:0000256" key="1">
    <source>
        <dbReference type="ARBA" id="ARBA00000085"/>
    </source>
</evidence>
<evidence type="ECO:0000256" key="2">
    <source>
        <dbReference type="ARBA" id="ARBA00004370"/>
    </source>
</evidence>
<dbReference type="InterPro" id="IPR050482">
    <property type="entry name" value="Sensor_HK_TwoCompSys"/>
</dbReference>
<evidence type="ECO:0000256" key="4">
    <source>
        <dbReference type="ARBA" id="ARBA00022553"/>
    </source>
</evidence>
<protein>
    <recommendedName>
        <fullName evidence="3">histidine kinase</fullName>
        <ecNumber evidence="3">2.7.13.3</ecNumber>
    </recommendedName>
</protein>
<dbReference type="Gene3D" id="3.30.565.10">
    <property type="entry name" value="Histidine kinase-like ATPase, C-terminal domain"/>
    <property type="match status" value="1"/>
</dbReference>
<comment type="subcellular location">
    <subcellularLocation>
        <location evidence="2">Membrane</location>
    </subcellularLocation>
</comment>
<keyword evidence="7" id="KW-0902">Two-component regulatory system</keyword>
<feature type="domain" description="Histidine kinase" evidence="9">
    <location>
        <begin position="364"/>
        <end position="551"/>
    </location>
</feature>
<dbReference type="SUPFAM" id="SSF55874">
    <property type="entry name" value="ATPase domain of HSP90 chaperone/DNA topoisomerase II/histidine kinase"/>
    <property type="match status" value="1"/>
</dbReference>
<comment type="catalytic activity">
    <reaction evidence="1">
        <text>ATP + protein L-histidine = ADP + protein N-phospho-L-histidine.</text>
        <dbReference type="EC" id="2.7.13.3"/>
    </reaction>
</comment>
<keyword evidence="4" id="KW-0597">Phosphoprotein</keyword>
<dbReference type="Gene3D" id="6.10.340.10">
    <property type="match status" value="1"/>
</dbReference>
<dbReference type="AlphaFoldDB" id="A0A516GNU8"/>
<feature type="transmembrane region" description="Helical" evidence="8">
    <location>
        <begin position="229"/>
        <end position="251"/>
    </location>
</feature>
<proteinExistence type="predicted"/>
<keyword evidence="5" id="KW-0808">Transferase</keyword>
<name>A0A516GNU8_9FLAO</name>
<evidence type="ECO:0000259" key="9">
    <source>
        <dbReference type="PROSITE" id="PS50109"/>
    </source>
</evidence>
<dbReference type="PANTHER" id="PTHR24421:SF10">
    <property type="entry name" value="NITRATE_NITRITE SENSOR PROTEIN NARQ"/>
    <property type="match status" value="1"/>
</dbReference>
<dbReference type="CDD" id="cd16917">
    <property type="entry name" value="HATPase_UhpB-NarQ-NarX-like"/>
    <property type="match status" value="1"/>
</dbReference>